<dbReference type="OrthoDB" id="3648721at2"/>
<name>A0A1T4W253_9FIRM</name>
<keyword evidence="4" id="KW-1185">Reference proteome</keyword>
<dbReference type="InterPro" id="IPR038765">
    <property type="entry name" value="Papain-like_cys_pep_sf"/>
</dbReference>
<dbReference type="GO" id="GO:0008234">
    <property type="term" value="F:cysteine-type peptidase activity"/>
    <property type="evidence" value="ECO:0007669"/>
    <property type="project" value="InterPro"/>
</dbReference>
<dbReference type="Gene3D" id="3.90.70.10">
    <property type="entry name" value="Cysteine proteinases"/>
    <property type="match status" value="2"/>
</dbReference>
<comment type="similarity">
    <text evidence="1">Belongs to the peptidase C1 family.</text>
</comment>
<dbReference type="GO" id="GO:0006508">
    <property type="term" value="P:proteolysis"/>
    <property type="evidence" value="ECO:0007669"/>
    <property type="project" value="UniProtKB-KW"/>
</dbReference>
<evidence type="ECO:0000256" key="1">
    <source>
        <dbReference type="ARBA" id="ARBA00008455"/>
    </source>
</evidence>
<evidence type="ECO:0000313" key="3">
    <source>
        <dbReference type="EMBL" id="SKA71350.1"/>
    </source>
</evidence>
<dbReference type="SUPFAM" id="SSF54001">
    <property type="entry name" value="Cysteine proteinases"/>
    <property type="match status" value="1"/>
</dbReference>
<keyword evidence="3" id="KW-0645">Protease</keyword>
<dbReference type="Pfam" id="PF00112">
    <property type="entry name" value="Peptidase_C1"/>
    <property type="match status" value="1"/>
</dbReference>
<feature type="domain" description="Peptidase C1A papain C-terminal" evidence="2">
    <location>
        <begin position="51"/>
        <end position="262"/>
    </location>
</feature>
<dbReference type="EMBL" id="FUXZ01000015">
    <property type="protein sequence ID" value="SKA71350.1"/>
    <property type="molecule type" value="Genomic_DNA"/>
</dbReference>
<dbReference type="SMART" id="SM00645">
    <property type="entry name" value="Pept_C1"/>
    <property type="match status" value="1"/>
</dbReference>
<dbReference type="Proteomes" id="UP000190814">
    <property type="component" value="Unassembled WGS sequence"/>
</dbReference>
<reference evidence="3 4" key="1">
    <citation type="submission" date="2017-02" db="EMBL/GenBank/DDBJ databases">
        <authorList>
            <person name="Peterson S.W."/>
        </authorList>
    </citation>
    <scope>NUCLEOTIDE SEQUENCE [LARGE SCALE GENOMIC DNA]</scope>
    <source>
        <strain evidence="3 4">ATCC 35992</strain>
    </source>
</reference>
<dbReference type="InterPro" id="IPR013128">
    <property type="entry name" value="Peptidase_C1A"/>
</dbReference>
<dbReference type="InterPro" id="IPR000668">
    <property type="entry name" value="Peptidase_C1A_C"/>
</dbReference>
<evidence type="ECO:0000313" key="4">
    <source>
        <dbReference type="Proteomes" id="UP000190814"/>
    </source>
</evidence>
<protein>
    <submittedName>
        <fullName evidence="3">Papain family cysteine protease</fullName>
    </submittedName>
</protein>
<accession>A0A1T4W253</accession>
<dbReference type="CDD" id="cd02619">
    <property type="entry name" value="Peptidase_C1"/>
    <property type="match status" value="1"/>
</dbReference>
<sequence length="429" mass="47453">MKRISISLIILATVGCFILSGCEKEKAKKNKVTDEIFAGADYDFFKPFADPDKSYCLLNEGVKLPVMDQTIGSCWAYAAMTSMESGIKIKTGKEWLADPQDIVNNVYFKDTGHKDKEGLYISSGEPGDYGGGSHNILAGMGTNPVNGCMLSDMNIFNEGSIDTVKKMIRKHGAVSCSINSKLLYSQSKVHGYKTHNYVGKGVNHVVAIVGWDDDFPANIFMPNAKQKGAWLVQNSHSESFGNKGYFWMSYDIAVTGVIYVPTDEFKKGQNYGTYAWESVNPEGDEVTYASVYEINGKLGAVGILTGEDEEDLSYTVEILDGKFGKELLSFSGKEEMYGYHLAKLPKELEVDTCTIVVHKSKNIPVEGESKELDMGNLGPEKIYNYTKTEPGRCYIMIDGKWVDTASEEVKEKLGIDYIPGDICMPVLYN</sequence>
<organism evidence="3 4">
    <name type="scientific">Eubacterium uniforme</name>
    <dbReference type="NCBI Taxonomy" id="39495"/>
    <lineage>
        <taxon>Bacteria</taxon>
        <taxon>Bacillati</taxon>
        <taxon>Bacillota</taxon>
        <taxon>Clostridia</taxon>
        <taxon>Eubacteriales</taxon>
        <taxon>Eubacteriaceae</taxon>
        <taxon>Eubacterium</taxon>
    </lineage>
</organism>
<dbReference type="AlphaFoldDB" id="A0A1T4W253"/>
<keyword evidence="3" id="KW-0378">Hydrolase</keyword>
<proteinExistence type="inferred from homology"/>
<evidence type="ECO:0000259" key="2">
    <source>
        <dbReference type="SMART" id="SM00645"/>
    </source>
</evidence>
<gene>
    <name evidence="3" type="ORF">SAMN02745111_02204</name>
</gene>
<dbReference type="PROSITE" id="PS51257">
    <property type="entry name" value="PROKAR_LIPOPROTEIN"/>
    <property type="match status" value="1"/>
</dbReference>
<dbReference type="PANTHER" id="PTHR12411">
    <property type="entry name" value="CYSTEINE PROTEASE FAMILY C1-RELATED"/>
    <property type="match status" value="1"/>
</dbReference>
<dbReference type="STRING" id="39495.SAMN02745111_02204"/>
<dbReference type="RefSeq" id="WP_159444375.1">
    <property type="nucleotide sequence ID" value="NZ_FUXZ01000015.1"/>
</dbReference>